<evidence type="ECO:0000256" key="3">
    <source>
        <dbReference type="ARBA" id="ARBA00004236"/>
    </source>
</evidence>
<dbReference type="AlphaFoldDB" id="A0A4W6ERX5"/>
<dbReference type="GO" id="GO:0003810">
    <property type="term" value="F:protein-glutamine gamma-glutamyltransferase activity"/>
    <property type="evidence" value="ECO:0007669"/>
    <property type="project" value="UniProtKB-EC"/>
</dbReference>
<evidence type="ECO:0000256" key="34">
    <source>
        <dbReference type="ARBA" id="ARBA00042912"/>
    </source>
</evidence>
<dbReference type="Pfam" id="PF01841">
    <property type="entry name" value="Transglut_core"/>
    <property type="match status" value="1"/>
</dbReference>
<dbReference type="InterPro" id="IPR050779">
    <property type="entry name" value="Transglutaminase"/>
</dbReference>
<dbReference type="EC" id="2.3.2.13" evidence="24"/>
<evidence type="ECO:0000256" key="38">
    <source>
        <dbReference type="ARBA" id="ARBA00047876"/>
    </source>
</evidence>
<comment type="subcellular location">
    <subcellularLocation>
        <location evidence="3">Cell membrane</location>
    </subcellularLocation>
    <subcellularLocation>
        <location evidence="4">Chromosome</location>
    </subcellularLocation>
    <subcellularLocation>
        <location evidence="6">Cytoplasm</location>
        <location evidence="6">Cytosol</location>
    </subcellularLocation>
    <subcellularLocation>
        <location evidence="2">Mitochondrion</location>
    </subcellularLocation>
    <subcellularLocation>
        <location evidence="1">Nucleus</location>
    </subcellularLocation>
    <subcellularLocation>
        <location evidence="5">Secreted</location>
        <location evidence="5">Extracellular space</location>
        <location evidence="5">Extracellular matrix</location>
    </subcellularLocation>
</comment>
<organism evidence="46 47">
    <name type="scientific">Lates calcarifer</name>
    <name type="common">Barramundi</name>
    <name type="synonym">Holocentrus calcarifer</name>
    <dbReference type="NCBI Taxonomy" id="8187"/>
    <lineage>
        <taxon>Eukaryota</taxon>
        <taxon>Metazoa</taxon>
        <taxon>Chordata</taxon>
        <taxon>Craniata</taxon>
        <taxon>Vertebrata</taxon>
        <taxon>Euteleostomi</taxon>
        <taxon>Actinopterygii</taxon>
        <taxon>Neopterygii</taxon>
        <taxon>Teleostei</taxon>
        <taxon>Neoteleostei</taxon>
        <taxon>Acanthomorphata</taxon>
        <taxon>Carangaria</taxon>
        <taxon>Carangaria incertae sedis</taxon>
        <taxon>Centropomidae</taxon>
        <taxon>Lates</taxon>
    </lineage>
</organism>
<evidence type="ECO:0000256" key="29">
    <source>
        <dbReference type="ARBA" id="ARBA00041650"/>
    </source>
</evidence>
<dbReference type="GO" id="GO:0005739">
    <property type="term" value="C:mitochondrion"/>
    <property type="evidence" value="ECO:0007669"/>
    <property type="project" value="UniProtKB-SubCell"/>
</dbReference>
<evidence type="ECO:0000256" key="43">
    <source>
        <dbReference type="SAM" id="MobiDB-lite"/>
    </source>
</evidence>
<evidence type="ECO:0000256" key="39">
    <source>
        <dbReference type="ARBA" id="ARBA00048230"/>
    </source>
</evidence>
<keyword evidence="14" id="KW-0808">Transferase</keyword>
<reference evidence="46" key="2">
    <citation type="submission" date="2025-08" db="UniProtKB">
        <authorList>
            <consortium name="Ensembl"/>
        </authorList>
    </citation>
    <scope>IDENTIFICATION</scope>
</reference>
<dbReference type="SMART" id="SM00460">
    <property type="entry name" value="TGc"/>
    <property type="match status" value="1"/>
</dbReference>
<evidence type="ECO:0000256" key="30">
    <source>
        <dbReference type="ARBA" id="ARBA00041677"/>
    </source>
</evidence>
<feature type="compositionally biased region" description="Basic and acidic residues" evidence="43">
    <location>
        <begin position="473"/>
        <end position="490"/>
    </location>
</feature>
<evidence type="ECO:0000256" key="25">
    <source>
        <dbReference type="ARBA" id="ARBA00036377"/>
    </source>
</evidence>
<keyword evidence="13" id="KW-0645">Protease</keyword>
<evidence type="ECO:0000256" key="7">
    <source>
        <dbReference type="ARBA" id="ARBA00005968"/>
    </source>
</evidence>
<dbReference type="GO" id="GO:0005634">
    <property type="term" value="C:nucleus"/>
    <property type="evidence" value="ECO:0007669"/>
    <property type="project" value="UniProtKB-SubCell"/>
</dbReference>
<feature type="binding site" evidence="42">
    <location>
        <position position="408"/>
    </location>
    <ligand>
        <name>Ca(2+)</name>
        <dbReference type="ChEBI" id="CHEBI:29108"/>
    </ligand>
</feature>
<keyword evidence="21" id="KW-0472">Membrane</keyword>
<evidence type="ECO:0000256" key="11">
    <source>
        <dbReference type="ARBA" id="ARBA00022525"/>
    </source>
</evidence>
<dbReference type="PANTHER" id="PTHR11590:SF6">
    <property type="entry name" value="PROTEIN-GLUTAMINE GAMMA-GLUTAMYLTRANSFERASE 2"/>
    <property type="match status" value="1"/>
</dbReference>
<keyword evidence="15 42" id="KW-0479">Metal-binding</keyword>
<dbReference type="GO" id="GO:0005886">
    <property type="term" value="C:plasma membrane"/>
    <property type="evidence" value="ECO:0007669"/>
    <property type="project" value="UniProtKB-SubCell"/>
</dbReference>
<feature type="domain" description="Transglutaminase-like" evidence="45">
    <location>
        <begin position="277"/>
        <end position="371"/>
    </location>
</feature>
<evidence type="ECO:0000259" key="45">
    <source>
        <dbReference type="SMART" id="SM00460"/>
    </source>
</evidence>
<evidence type="ECO:0000256" key="9">
    <source>
        <dbReference type="ARBA" id="ARBA00022475"/>
    </source>
</evidence>
<evidence type="ECO:0000313" key="46">
    <source>
        <dbReference type="Ensembl" id="ENSLCAP00010041938.1"/>
    </source>
</evidence>
<comment type="catalytic activity">
    <reaction evidence="40">
        <text>L-glutaminyl-[protein] + dopamine = 5-dopaminyl-L-glutamyl-[protein] + NH4(+)</text>
        <dbReference type="Rhea" id="RHEA:66556"/>
        <dbReference type="Rhea" id="RHEA-COMP:10207"/>
        <dbReference type="Rhea" id="RHEA-COMP:17053"/>
        <dbReference type="ChEBI" id="CHEBI:28938"/>
        <dbReference type="ChEBI" id="CHEBI:30011"/>
        <dbReference type="ChEBI" id="CHEBI:59905"/>
        <dbReference type="ChEBI" id="CHEBI:167175"/>
    </reaction>
    <physiologicalReaction direction="left-to-right" evidence="40">
        <dbReference type="Rhea" id="RHEA:66557"/>
    </physiologicalReaction>
</comment>
<evidence type="ECO:0000256" key="18">
    <source>
        <dbReference type="ARBA" id="ARBA00022837"/>
    </source>
</evidence>
<feature type="active site" evidence="41">
    <location>
        <position position="368"/>
    </location>
</feature>
<feature type="active site" evidence="41">
    <location>
        <position position="285"/>
    </location>
</feature>
<dbReference type="FunFam" id="2.60.40.10:FF:000090">
    <property type="entry name" value="Protein-glutamine gamma-glutamyltransferase 2"/>
    <property type="match status" value="1"/>
</dbReference>
<comment type="catalytic activity">
    <reaction evidence="37">
        <text>L-glutaminyl-[protein] + H2O = L-glutamyl-[protein] + NH4(+)</text>
        <dbReference type="Rhea" id="RHEA:16441"/>
        <dbReference type="Rhea" id="RHEA-COMP:10207"/>
        <dbReference type="Rhea" id="RHEA-COMP:10208"/>
        <dbReference type="ChEBI" id="CHEBI:15377"/>
        <dbReference type="ChEBI" id="CHEBI:28938"/>
        <dbReference type="ChEBI" id="CHEBI:29973"/>
        <dbReference type="ChEBI" id="CHEBI:30011"/>
        <dbReference type="EC" id="3.5.1.44"/>
    </reaction>
    <physiologicalReaction direction="left-to-right" evidence="37">
        <dbReference type="Rhea" id="RHEA:16442"/>
    </physiologicalReaction>
</comment>
<dbReference type="InterPro" id="IPR001102">
    <property type="entry name" value="Transglutaminase_N"/>
</dbReference>
<sequence length="708" mass="79984">MFLYIFVFLSVLKEVDLHIKTNNTEHHTSEISEEQLIVRRGQPFTLTLKLTQPFNPDLHPLTIIAVTGENPSENLGTKSCFGIPDSVKRSPSAKAVWKVELHKNSSSLTGVLILTITPPAVSPIGEYELSVKHREEETSLATLVVLFNPWCPDDSVFLPDEKERQEYVMNEHGTIYKGSGNYISSMSWDFGQFEENMVKICLTLLDMNHKHFKEPAKDVSARCDPIYVSRVISAMINSEDDRGVLEGRWTGPFYGGVAPSHWNGSHAILKHWYNIGCHPVKYGQCWVFAGVMCSVMRLLGIPCRVITNYQSAHDNNRNLIIDVYHADYGVRAKESKDSVWNFHVWVEGWMRRPDLTKDGTYDGWQVLDPTPQEMSDGVFCCGPASVKAILNGDTHLKYDVPFVFAEVNADCVDWLVKADGSKVKIFSDTKRIGQNISTKYIGSNKRWNITDNYKHREGSETEREIFKQAITRDFSRGEKDSENGETEEKLPPPEVFMRFEEVSKPMDGKDVSLRLVLHSESSVARPLSINISVQAMKYNGSPAANIQTEVKEETLEPGKELSIPVLVPFSVYHKHMVESDNIKVSAVVTDKEKPENTYLAVDNVVLQDPPISLTVPSEVKLYREASGEVVFTNLVDKTLTDCTLTLSGSGLFREEFEVKLPDLPPNRRLRIKFPFFPHKAGKKTLIIDFDCSTFRDIKASHTVNVTED</sequence>
<evidence type="ECO:0000256" key="28">
    <source>
        <dbReference type="ARBA" id="ARBA00040561"/>
    </source>
</evidence>
<evidence type="ECO:0000256" key="17">
    <source>
        <dbReference type="ARBA" id="ARBA00022801"/>
    </source>
</evidence>
<evidence type="ECO:0000256" key="37">
    <source>
        <dbReference type="ARBA" id="ARBA00047868"/>
    </source>
</evidence>
<dbReference type="GeneTree" id="ENSGT01050000244866"/>
<keyword evidence="8" id="KW-0158">Chromosome</keyword>
<dbReference type="GO" id="GO:0006508">
    <property type="term" value="P:proteolysis"/>
    <property type="evidence" value="ECO:0007669"/>
    <property type="project" value="UniProtKB-KW"/>
</dbReference>
<evidence type="ECO:0000256" key="36">
    <source>
        <dbReference type="ARBA" id="ARBA00043138"/>
    </source>
</evidence>
<feature type="active site" evidence="41">
    <location>
        <position position="343"/>
    </location>
</feature>
<evidence type="ECO:0000256" key="2">
    <source>
        <dbReference type="ARBA" id="ARBA00004173"/>
    </source>
</evidence>
<evidence type="ECO:0000256" key="12">
    <source>
        <dbReference type="ARBA" id="ARBA00022530"/>
    </source>
</evidence>
<accession>A0A4W6ERX5</accession>
<dbReference type="GO" id="GO:0046872">
    <property type="term" value="F:metal ion binding"/>
    <property type="evidence" value="ECO:0007669"/>
    <property type="project" value="UniProtKB-KW"/>
</dbReference>
<keyword evidence="47" id="KW-1185">Reference proteome</keyword>
<evidence type="ECO:0000256" key="27">
    <source>
        <dbReference type="ARBA" id="ARBA00039019"/>
    </source>
</evidence>
<dbReference type="InterPro" id="IPR014756">
    <property type="entry name" value="Ig_E-set"/>
</dbReference>
<comment type="similarity">
    <text evidence="7">Belongs to the transglutaminase superfamily. Transglutaminase family.</text>
</comment>
<keyword evidence="23" id="KW-0012">Acyltransferase</keyword>
<dbReference type="GO" id="GO:0050568">
    <property type="term" value="F:protein-glutamine glutaminase activity"/>
    <property type="evidence" value="ECO:0007669"/>
    <property type="project" value="UniProtKB-EC"/>
</dbReference>
<dbReference type="InterPro" id="IPR008958">
    <property type="entry name" value="Transglutaminase_C"/>
</dbReference>
<dbReference type="Pfam" id="PF00927">
    <property type="entry name" value="Transglut_C"/>
    <property type="match status" value="2"/>
</dbReference>
<dbReference type="Ensembl" id="ENSLCAT00010042982.1">
    <property type="protein sequence ID" value="ENSLCAP00010041938.1"/>
    <property type="gene ID" value="ENSLCAG00010019628.1"/>
</dbReference>
<keyword evidence="20" id="KW-0342">GTP-binding</keyword>
<keyword evidence="18 42" id="KW-0106">Calcium</keyword>
<evidence type="ECO:0000256" key="4">
    <source>
        <dbReference type="ARBA" id="ARBA00004286"/>
    </source>
</evidence>
<evidence type="ECO:0000313" key="47">
    <source>
        <dbReference type="Proteomes" id="UP000314980"/>
    </source>
</evidence>
<feature type="binding site" evidence="42">
    <location>
        <position position="457"/>
    </location>
    <ligand>
        <name>Ca(2+)</name>
        <dbReference type="ChEBI" id="CHEBI:29108"/>
    </ligand>
</feature>
<keyword evidence="9" id="KW-1003">Cell membrane</keyword>
<evidence type="ECO:0000256" key="1">
    <source>
        <dbReference type="ARBA" id="ARBA00004123"/>
    </source>
</evidence>
<evidence type="ECO:0000256" key="23">
    <source>
        <dbReference type="ARBA" id="ARBA00023315"/>
    </source>
</evidence>
<dbReference type="GO" id="GO:0008233">
    <property type="term" value="F:peptidase activity"/>
    <property type="evidence" value="ECO:0007669"/>
    <property type="project" value="UniProtKB-KW"/>
</dbReference>
<dbReference type="PIRSF" id="PIRSF000459">
    <property type="entry name" value="TGM_EBP42"/>
    <property type="match status" value="1"/>
</dbReference>
<dbReference type="InterPro" id="IPR036238">
    <property type="entry name" value="Transglutaminase_C_sf"/>
</dbReference>
<dbReference type="SUPFAM" id="SSF49309">
    <property type="entry name" value="Transglutaminase, two C-terminal domains"/>
    <property type="match status" value="2"/>
</dbReference>
<evidence type="ECO:0000256" key="24">
    <source>
        <dbReference type="ARBA" id="ARBA00024222"/>
    </source>
</evidence>
<comment type="cofactor">
    <cofactor evidence="42">
        <name>Ca(2+)</name>
        <dbReference type="ChEBI" id="CHEBI:29108"/>
    </cofactor>
    <text evidence="42">Binds 1 Ca(2+) ion per subunit.</text>
</comment>
<evidence type="ECO:0000256" key="19">
    <source>
        <dbReference type="ARBA" id="ARBA00023128"/>
    </source>
</evidence>
<evidence type="ECO:0000256" key="44">
    <source>
        <dbReference type="SAM" id="SignalP"/>
    </source>
</evidence>
<evidence type="ECO:0000256" key="35">
    <source>
        <dbReference type="ARBA" id="ARBA00043104"/>
    </source>
</evidence>
<keyword evidence="10" id="KW-0963">Cytoplasm</keyword>
<evidence type="ECO:0000256" key="10">
    <source>
        <dbReference type="ARBA" id="ARBA00022490"/>
    </source>
</evidence>
<proteinExistence type="inferred from homology"/>
<dbReference type="GO" id="GO:0005694">
    <property type="term" value="C:chromosome"/>
    <property type="evidence" value="ECO:0007669"/>
    <property type="project" value="UniProtKB-SubCell"/>
</dbReference>
<evidence type="ECO:0000256" key="15">
    <source>
        <dbReference type="ARBA" id="ARBA00022723"/>
    </source>
</evidence>
<dbReference type="GO" id="GO:0005525">
    <property type="term" value="F:GTP binding"/>
    <property type="evidence" value="ECO:0007669"/>
    <property type="project" value="UniProtKB-KW"/>
</dbReference>
<comment type="catalytic activity">
    <reaction evidence="26">
        <text>L-glutaminyl-[protein] + L-lysyl-[protein] = [protein]-L-lysyl-N(6)-5-L-glutamyl-[protein] + NH4(+)</text>
        <dbReference type="Rhea" id="RHEA:54816"/>
        <dbReference type="Rhea" id="RHEA-COMP:9752"/>
        <dbReference type="Rhea" id="RHEA-COMP:10207"/>
        <dbReference type="Rhea" id="RHEA-COMP:14005"/>
        <dbReference type="ChEBI" id="CHEBI:28938"/>
        <dbReference type="ChEBI" id="CHEBI:29969"/>
        <dbReference type="ChEBI" id="CHEBI:30011"/>
        <dbReference type="ChEBI" id="CHEBI:138370"/>
        <dbReference type="EC" id="2.3.2.13"/>
    </reaction>
    <physiologicalReaction direction="left-to-right" evidence="26">
        <dbReference type="Rhea" id="RHEA:54817"/>
    </physiologicalReaction>
</comment>
<dbReference type="Gene3D" id="2.60.40.10">
    <property type="entry name" value="Immunoglobulins"/>
    <property type="match status" value="3"/>
</dbReference>
<dbReference type="PANTHER" id="PTHR11590">
    <property type="entry name" value="PROTEIN-GLUTAMINE GAMMA-GLUTAMYLTRANSFERASE"/>
    <property type="match status" value="1"/>
</dbReference>
<evidence type="ECO:0000256" key="16">
    <source>
        <dbReference type="ARBA" id="ARBA00022741"/>
    </source>
</evidence>
<evidence type="ECO:0000256" key="6">
    <source>
        <dbReference type="ARBA" id="ARBA00004514"/>
    </source>
</evidence>
<dbReference type="GO" id="GO:0007399">
    <property type="term" value="P:nervous system development"/>
    <property type="evidence" value="ECO:0007669"/>
    <property type="project" value="UniProtKB-ARBA"/>
</dbReference>
<keyword evidence="22" id="KW-0539">Nucleus</keyword>
<feature type="region of interest" description="Disordered" evidence="43">
    <location>
        <begin position="470"/>
        <end position="490"/>
    </location>
</feature>
<dbReference type="SUPFAM" id="SSF54001">
    <property type="entry name" value="Cysteine proteinases"/>
    <property type="match status" value="1"/>
</dbReference>
<dbReference type="InterPro" id="IPR002931">
    <property type="entry name" value="Transglutaminase-like"/>
</dbReference>
<reference evidence="46" key="3">
    <citation type="submission" date="2025-09" db="UniProtKB">
        <authorList>
            <consortium name="Ensembl"/>
        </authorList>
    </citation>
    <scope>IDENTIFICATION</scope>
</reference>
<dbReference type="Proteomes" id="UP000314980">
    <property type="component" value="Unassembled WGS sequence"/>
</dbReference>
<gene>
    <name evidence="46" type="primary">tgm8</name>
</gene>
<keyword evidence="11" id="KW-0964">Secreted</keyword>
<evidence type="ECO:0000256" key="8">
    <source>
        <dbReference type="ARBA" id="ARBA00022454"/>
    </source>
</evidence>
<keyword evidence="44" id="KW-0732">Signal</keyword>
<evidence type="ECO:0000256" key="32">
    <source>
        <dbReference type="ARBA" id="ARBA00042105"/>
    </source>
</evidence>
<evidence type="ECO:0000256" key="14">
    <source>
        <dbReference type="ARBA" id="ARBA00022679"/>
    </source>
</evidence>
<protein>
    <recommendedName>
        <fullName evidence="28">Protein-glutamine gamma-glutamyltransferase 2</fullName>
        <ecNumber evidence="24">2.3.2.13</ecNumber>
        <ecNumber evidence="27">3.5.1.44</ecNumber>
    </recommendedName>
    <alternativeName>
        <fullName evidence="31">Isopeptidase TGM2</fullName>
    </alternativeName>
    <alternativeName>
        <fullName evidence="33">Protein-glutamine deamidase TGM2</fullName>
    </alternativeName>
    <alternativeName>
        <fullName evidence="32">Protein-glutamine dopaminyltransferase TGM2</fullName>
    </alternativeName>
    <alternativeName>
        <fullName evidence="35">Protein-glutamine histaminyltransferase TGM2</fullName>
    </alternativeName>
    <alternativeName>
        <fullName evidence="36">Protein-glutamine noradrenalinyltransferase TGM2</fullName>
    </alternativeName>
    <alternativeName>
        <fullName evidence="34">Protein-glutamine serotonyltransferase TGM2</fullName>
    </alternativeName>
    <alternativeName>
        <fullName evidence="30">Tissue transglutaminase</fullName>
    </alternativeName>
    <alternativeName>
        <fullName evidence="29">Transglutaminase-2</fullName>
    </alternativeName>
</protein>
<keyword evidence="19" id="KW-0496">Mitochondrion</keyword>
<keyword evidence="17" id="KW-0378">Hydrolase</keyword>
<dbReference type="InterPro" id="IPR038765">
    <property type="entry name" value="Papain-like_cys_pep_sf"/>
</dbReference>
<comment type="catalytic activity">
    <reaction evidence="38">
        <text>L-glutaminyl-[protein] + histamine = 5-histaminyl-L-glutamyl-[protein] + NH4(+)</text>
        <dbReference type="Rhea" id="RHEA:66564"/>
        <dbReference type="Rhea" id="RHEA-COMP:10207"/>
        <dbReference type="Rhea" id="RHEA-COMP:17056"/>
        <dbReference type="ChEBI" id="CHEBI:28938"/>
        <dbReference type="ChEBI" id="CHEBI:30011"/>
        <dbReference type="ChEBI" id="CHEBI:58432"/>
        <dbReference type="ChEBI" id="CHEBI:167179"/>
    </reaction>
    <physiologicalReaction direction="left-to-right" evidence="38">
        <dbReference type="Rhea" id="RHEA:66565"/>
    </physiologicalReaction>
</comment>
<keyword evidence="12" id="KW-0272">Extracellular matrix</keyword>
<dbReference type="InterPro" id="IPR013783">
    <property type="entry name" value="Ig-like_fold"/>
</dbReference>
<feature type="binding site" evidence="42">
    <location>
        <position position="410"/>
    </location>
    <ligand>
        <name>Ca(2+)</name>
        <dbReference type="ChEBI" id="CHEBI:29108"/>
    </ligand>
</feature>
<evidence type="ECO:0000256" key="26">
    <source>
        <dbReference type="ARBA" id="ARBA00036876"/>
    </source>
</evidence>
<evidence type="ECO:0000256" key="20">
    <source>
        <dbReference type="ARBA" id="ARBA00023134"/>
    </source>
</evidence>
<keyword evidence="16" id="KW-0547">Nucleotide-binding</keyword>
<dbReference type="InterPro" id="IPR036985">
    <property type="entry name" value="Transglutaminase-like_sf"/>
</dbReference>
<evidence type="ECO:0000256" key="41">
    <source>
        <dbReference type="PIRSR" id="PIRSR000459-1"/>
    </source>
</evidence>
<name>A0A4W6ERX5_LATCA</name>
<evidence type="ECO:0000256" key="22">
    <source>
        <dbReference type="ARBA" id="ARBA00023242"/>
    </source>
</evidence>
<evidence type="ECO:0000256" key="5">
    <source>
        <dbReference type="ARBA" id="ARBA00004498"/>
    </source>
</evidence>
<feature type="signal peptide" evidence="44">
    <location>
        <begin position="1"/>
        <end position="17"/>
    </location>
</feature>
<dbReference type="InParanoid" id="A0A4W6ERX5"/>
<evidence type="ECO:0000256" key="21">
    <source>
        <dbReference type="ARBA" id="ARBA00023136"/>
    </source>
</evidence>
<evidence type="ECO:0000256" key="31">
    <source>
        <dbReference type="ARBA" id="ARBA00042099"/>
    </source>
</evidence>
<reference evidence="47" key="1">
    <citation type="submission" date="2015-09" db="EMBL/GenBank/DDBJ databases">
        <authorList>
            <person name="Sai Rama Sridatta P."/>
        </authorList>
    </citation>
    <scope>NUCLEOTIDE SEQUENCE [LARGE SCALE GENOMIC DNA]</scope>
</reference>
<feature type="chain" id="PRO_5021345844" description="Protein-glutamine gamma-glutamyltransferase 2" evidence="44">
    <location>
        <begin position="18"/>
        <end position="708"/>
    </location>
</feature>
<evidence type="ECO:0000256" key="13">
    <source>
        <dbReference type="ARBA" id="ARBA00022670"/>
    </source>
</evidence>
<dbReference type="FunFam" id="3.90.260.10:FF:000001">
    <property type="entry name" value="Protein-glutamine gamma-glutamyltransferase 2"/>
    <property type="match status" value="1"/>
</dbReference>
<dbReference type="InterPro" id="IPR023608">
    <property type="entry name" value="Transglutaminase_animal"/>
</dbReference>
<dbReference type="Pfam" id="PF00868">
    <property type="entry name" value="Transglut_N"/>
    <property type="match status" value="1"/>
</dbReference>
<comment type="catalytic activity">
    <reaction evidence="25">
        <text>L-glutaminyl-[protein] + serotonin = 5-serotonyl-L-glutamyl-[protein] + NH4(+)</text>
        <dbReference type="Rhea" id="RHEA:66552"/>
        <dbReference type="Rhea" id="RHEA-COMP:10207"/>
        <dbReference type="Rhea" id="RHEA-COMP:17052"/>
        <dbReference type="ChEBI" id="CHEBI:28938"/>
        <dbReference type="ChEBI" id="CHEBI:30011"/>
        <dbReference type="ChEBI" id="CHEBI:167174"/>
        <dbReference type="ChEBI" id="CHEBI:350546"/>
    </reaction>
    <physiologicalReaction direction="left-to-right" evidence="25">
        <dbReference type="Rhea" id="RHEA:66553"/>
    </physiologicalReaction>
</comment>
<evidence type="ECO:0000256" key="42">
    <source>
        <dbReference type="PIRSR" id="PIRSR000459-2"/>
    </source>
</evidence>
<dbReference type="SUPFAM" id="SSF81296">
    <property type="entry name" value="E set domains"/>
    <property type="match status" value="1"/>
</dbReference>
<feature type="binding site" evidence="42">
    <location>
        <position position="462"/>
    </location>
    <ligand>
        <name>Ca(2+)</name>
        <dbReference type="ChEBI" id="CHEBI:29108"/>
    </ligand>
</feature>
<comment type="catalytic activity">
    <reaction evidence="39">
        <text>L-glutaminyl-[protein] + (R)-noradrenaline = 5-(R)-noradrenalinyl-L-glutamyl-[protein] + NH4(+)</text>
        <dbReference type="Rhea" id="RHEA:66560"/>
        <dbReference type="Rhea" id="RHEA-COMP:10207"/>
        <dbReference type="Rhea" id="RHEA-COMP:17054"/>
        <dbReference type="ChEBI" id="CHEBI:28938"/>
        <dbReference type="ChEBI" id="CHEBI:30011"/>
        <dbReference type="ChEBI" id="CHEBI:72587"/>
        <dbReference type="ChEBI" id="CHEBI:167178"/>
    </reaction>
    <physiologicalReaction direction="left-to-right" evidence="39">
        <dbReference type="Rhea" id="RHEA:66561"/>
    </physiologicalReaction>
</comment>
<dbReference type="Gene3D" id="3.90.260.10">
    <property type="entry name" value="Transglutaminase-like"/>
    <property type="match status" value="1"/>
</dbReference>
<dbReference type="GO" id="GO:0005829">
    <property type="term" value="C:cytosol"/>
    <property type="evidence" value="ECO:0007669"/>
    <property type="project" value="UniProtKB-SubCell"/>
</dbReference>
<evidence type="ECO:0000256" key="33">
    <source>
        <dbReference type="ARBA" id="ARBA00042239"/>
    </source>
</evidence>
<evidence type="ECO:0000256" key="40">
    <source>
        <dbReference type="ARBA" id="ARBA00048365"/>
    </source>
</evidence>
<dbReference type="EC" id="3.5.1.44" evidence="27"/>